<evidence type="ECO:0000256" key="1">
    <source>
        <dbReference type="SAM" id="Phobius"/>
    </source>
</evidence>
<protein>
    <submittedName>
        <fullName evidence="2">Uncharacterized protein</fullName>
    </submittedName>
</protein>
<evidence type="ECO:0000313" key="2">
    <source>
        <dbReference type="EMBL" id="OUI80293.1"/>
    </source>
</evidence>
<evidence type="ECO:0000313" key="3">
    <source>
        <dbReference type="Proteomes" id="UP000194639"/>
    </source>
</evidence>
<dbReference type="AlphaFoldDB" id="A0A251ZZW4"/>
<proteinExistence type="predicted"/>
<dbReference type="Proteomes" id="UP000194639">
    <property type="component" value="Unassembled WGS sequence"/>
</dbReference>
<keyword evidence="1" id="KW-0812">Transmembrane</keyword>
<organism evidence="2 3">
    <name type="scientific">Acetobacter orientalis</name>
    <dbReference type="NCBI Taxonomy" id="146474"/>
    <lineage>
        <taxon>Bacteria</taxon>
        <taxon>Pseudomonadati</taxon>
        <taxon>Pseudomonadota</taxon>
        <taxon>Alphaproteobacteria</taxon>
        <taxon>Acetobacterales</taxon>
        <taxon>Acetobacteraceae</taxon>
        <taxon>Acetobacter</taxon>
    </lineage>
</organism>
<sequence>MAALCLCIFEKSKQGLARALLCGRMVSSTPAFALYGFSALFILWRAIWGVVSVSRHMAVFI</sequence>
<gene>
    <name evidence="2" type="ORF">HK12_09200</name>
</gene>
<reference evidence="2 3" key="1">
    <citation type="submission" date="2014-06" db="EMBL/GenBank/DDBJ databases">
        <authorList>
            <person name="Ju J."/>
            <person name="Zhang J."/>
        </authorList>
    </citation>
    <scope>NUCLEOTIDE SEQUENCE [LARGE SCALE GENOMIC DNA]</scope>
    <source>
        <strain evidence="2">DmW_045</strain>
    </source>
</reference>
<keyword evidence="1" id="KW-1133">Transmembrane helix</keyword>
<feature type="transmembrane region" description="Helical" evidence="1">
    <location>
        <begin position="33"/>
        <end position="53"/>
    </location>
</feature>
<accession>A0A251ZZW4</accession>
<name>A0A251ZZW4_9PROT</name>
<dbReference type="EMBL" id="JOMO01000036">
    <property type="protein sequence ID" value="OUI80293.1"/>
    <property type="molecule type" value="Genomic_DNA"/>
</dbReference>
<comment type="caution">
    <text evidence="2">The sequence shown here is derived from an EMBL/GenBank/DDBJ whole genome shotgun (WGS) entry which is preliminary data.</text>
</comment>
<keyword evidence="1" id="KW-0472">Membrane</keyword>